<reference evidence="2 3" key="1">
    <citation type="submission" date="2021-01" db="EMBL/GenBank/DDBJ databases">
        <title>Whole genome shotgun sequence of Planobispora siamensis NBRC 107568.</title>
        <authorList>
            <person name="Komaki H."/>
            <person name="Tamura T."/>
        </authorList>
    </citation>
    <scope>NUCLEOTIDE SEQUENCE [LARGE SCALE GENOMIC DNA]</scope>
    <source>
        <strain evidence="2 3">NBRC 107568</strain>
    </source>
</reference>
<sequence length="67" mass="7611">MKSAEYYNQPEIKWRISSKCNNGNCVEVASLPGGLVGMRDNKEAGGPVLQFTRKEWQDFINDIKQGY</sequence>
<dbReference type="AlphaFoldDB" id="A0A8J3SDQ8"/>
<protein>
    <recommendedName>
        <fullName evidence="1">DUF397 domain-containing protein</fullName>
    </recommendedName>
</protein>
<proteinExistence type="predicted"/>
<dbReference type="EMBL" id="BOOJ01000008">
    <property type="protein sequence ID" value="GIH89994.1"/>
    <property type="molecule type" value="Genomic_DNA"/>
</dbReference>
<evidence type="ECO:0000313" key="2">
    <source>
        <dbReference type="EMBL" id="GIH89994.1"/>
    </source>
</evidence>
<feature type="domain" description="DUF397" evidence="1">
    <location>
        <begin position="13"/>
        <end position="64"/>
    </location>
</feature>
<dbReference type="InterPro" id="IPR007278">
    <property type="entry name" value="DUF397"/>
</dbReference>
<evidence type="ECO:0000259" key="1">
    <source>
        <dbReference type="Pfam" id="PF04149"/>
    </source>
</evidence>
<gene>
    <name evidence="2" type="ORF">Psi01_06240</name>
</gene>
<evidence type="ECO:0000313" key="3">
    <source>
        <dbReference type="Proteomes" id="UP000619788"/>
    </source>
</evidence>
<accession>A0A8J3SDQ8</accession>
<organism evidence="2 3">
    <name type="scientific">Planobispora siamensis</name>
    <dbReference type="NCBI Taxonomy" id="936338"/>
    <lineage>
        <taxon>Bacteria</taxon>
        <taxon>Bacillati</taxon>
        <taxon>Actinomycetota</taxon>
        <taxon>Actinomycetes</taxon>
        <taxon>Streptosporangiales</taxon>
        <taxon>Streptosporangiaceae</taxon>
        <taxon>Planobispora</taxon>
    </lineage>
</organism>
<dbReference type="Proteomes" id="UP000619788">
    <property type="component" value="Unassembled WGS sequence"/>
</dbReference>
<keyword evidence="3" id="KW-1185">Reference proteome</keyword>
<comment type="caution">
    <text evidence="2">The sequence shown here is derived from an EMBL/GenBank/DDBJ whole genome shotgun (WGS) entry which is preliminary data.</text>
</comment>
<dbReference type="Pfam" id="PF04149">
    <property type="entry name" value="DUF397"/>
    <property type="match status" value="1"/>
</dbReference>
<name>A0A8J3SDQ8_9ACTN</name>